<dbReference type="PANTHER" id="PTHR46087:SF9">
    <property type="entry name" value="ARM REPEAT SUPERFAMILY PROTEIN"/>
    <property type="match status" value="1"/>
</dbReference>
<dbReference type="InterPro" id="IPR016024">
    <property type="entry name" value="ARM-type_fold"/>
</dbReference>
<keyword evidence="3" id="KW-1185">Reference proteome</keyword>
<feature type="region of interest" description="Disordered" evidence="1">
    <location>
        <begin position="867"/>
        <end position="926"/>
    </location>
</feature>
<evidence type="ECO:0000313" key="3">
    <source>
        <dbReference type="Proteomes" id="UP001371456"/>
    </source>
</evidence>
<accession>A0AAN8YFV6</accession>
<feature type="compositionally biased region" description="Polar residues" evidence="1">
    <location>
        <begin position="878"/>
        <end position="887"/>
    </location>
</feature>
<proteinExistence type="predicted"/>
<name>A0AAN8YFV6_SOLBU</name>
<dbReference type="PANTHER" id="PTHR46087">
    <property type="entry name" value="PUTATIVE, EXPRESSED-RELATED"/>
    <property type="match status" value="1"/>
</dbReference>
<dbReference type="AlphaFoldDB" id="A0AAN8YFV6"/>
<dbReference type="InterPro" id="IPR055296">
    <property type="entry name" value="SRL2-like"/>
</dbReference>
<dbReference type="InterPro" id="IPR049152">
    <property type="entry name" value="EFR3-like_ARM"/>
</dbReference>
<organism evidence="2 3">
    <name type="scientific">Solanum bulbocastanum</name>
    <name type="common">Wild potato</name>
    <dbReference type="NCBI Taxonomy" id="147425"/>
    <lineage>
        <taxon>Eukaryota</taxon>
        <taxon>Viridiplantae</taxon>
        <taxon>Streptophyta</taxon>
        <taxon>Embryophyta</taxon>
        <taxon>Tracheophyta</taxon>
        <taxon>Spermatophyta</taxon>
        <taxon>Magnoliopsida</taxon>
        <taxon>eudicotyledons</taxon>
        <taxon>Gunneridae</taxon>
        <taxon>Pentapetalae</taxon>
        <taxon>asterids</taxon>
        <taxon>lamiids</taxon>
        <taxon>Solanales</taxon>
        <taxon>Solanaceae</taxon>
        <taxon>Solanoideae</taxon>
        <taxon>Solaneae</taxon>
        <taxon>Solanum</taxon>
    </lineage>
</organism>
<gene>
    <name evidence="2" type="ORF">RDI58_010281</name>
</gene>
<dbReference type="EMBL" id="JBANQN010000004">
    <property type="protein sequence ID" value="KAK6791200.1"/>
    <property type="molecule type" value="Genomic_DNA"/>
</dbReference>
<comment type="caution">
    <text evidence="2">The sequence shown here is derived from an EMBL/GenBank/DDBJ whole genome shotgun (WGS) entry which is preliminary data.</text>
</comment>
<sequence length="935" mass="104316">MFASCRHSSLCSRNLLLASCLKSKFSITFLSLTFLGSAEQITKSLEEKCYKELRNENFRSAKVVMCIYKKLVVSCKEHMPLFANSLLSVLQTLLDQSRENDMLIVGCESLFDFVNNQKDGTYMFHLDGFIPKLCQLAQQIGEEESAINLRTVGLKALSAMVWFMGEYSHVSAEFDNIVSVVLENYPRPRKETQDSNQNREDAENPAFWSRACLHNMAKLGKEATTTRRVLESLFRYFDDDNLWPTENGIAVPILKDMQYTMDASGENAHLLLSTLVKHLDHKNVLKQPEMQLDIVQVVTSLAQTTKIHHSIALVSAITDIMRHLRKSIHYTHDDAKLGAELIKWNRLFQESVDECLVELSNKVGDAGPILDVMAVMLENITSIQVIARTTIAAVYRASQIIASMPNLSYQNKAFPEALFHQLLPAMVHPDHETRVGAHRIFSVVLVPSSVSPQKVSEETHLRKATDFSRALSRTVSVFSSSAALFGKLRDQRSPSMEKVTLGMEQKDNNSGMLNRIKSTYSGVYSMKGSPAHIEESTNKPSNEMGPISLRLSSHQIVLLLSSIWVQSISPANMPENYEAIAHTFSLVLLFSRAKNSYREALVQSFQLAFSLRNVALIEGGSLPPSRKRSLFVLATSMIIFSSKAYNIPSLVPRVKASLSDKTVDPFLHLVEDSKLQAAESSSGNGKVSYGSNEDDSSAQKCLSQINITEEQSTQSMISLILKSLSNLSDLEVSALREELLKKFSPDDSDSLGTQFFTDAQQRAQQSNSVDLTSIFDDDGPDLFHSSSKQNEQSAMEIPNLLSVNQLLESVLETAHQVGRISVSTEPEFSYKEMAHHCEALLTGKQQKMYNLMNSEHRQENALIEISESSSDQGEESASDNQVENQLADQKVADVSDKPARETVPSHCGAEYQSNPESFRLPASSPYDNFLKAARW</sequence>
<reference evidence="2 3" key="1">
    <citation type="submission" date="2024-02" db="EMBL/GenBank/DDBJ databases">
        <title>de novo genome assembly of Solanum bulbocastanum strain 11H21.</title>
        <authorList>
            <person name="Hosaka A.J."/>
        </authorList>
    </citation>
    <scope>NUCLEOTIDE SEQUENCE [LARGE SCALE GENOMIC DNA]</scope>
    <source>
        <tissue evidence="2">Young leaves</tissue>
    </source>
</reference>
<dbReference type="Proteomes" id="UP001371456">
    <property type="component" value="Unassembled WGS sequence"/>
</dbReference>
<feature type="compositionally biased region" description="Basic and acidic residues" evidence="1">
    <location>
        <begin position="890"/>
        <end position="900"/>
    </location>
</feature>
<protein>
    <submittedName>
        <fullName evidence="2">Uncharacterized protein</fullName>
    </submittedName>
</protein>
<dbReference type="SUPFAM" id="SSF48371">
    <property type="entry name" value="ARM repeat"/>
    <property type="match status" value="1"/>
</dbReference>
<dbReference type="Pfam" id="PF21052">
    <property type="entry name" value="EFR3_ARM"/>
    <property type="match status" value="1"/>
</dbReference>
<evidence type="ECO:0000313" key="2">
    <source>
        <dbReference type="EMBL" id="KAK6791200.1"/>
    </source>
</evidence>
<evidence type="ECO:0000256" key="1">
    <source>
        <dbReference type="SAM" id="MobiDB-lite"/>
    </source>
</evidence>